<dbReference type="InterPro" id="IPR004839">
    <property type="entry name" value="Aminotransferase_I/II_large"/>
</dbReference>
<organism evidence="7 8">
    <name type="scientific">Bifidobacterium commune</name>
    <dbReference type="NCBI Taxonomy" id="1505727"/>
    <lineage>
        <taxon>Bacteria</taxon>
        <taxon>Bacillati</taxon>
        <taxon>Actinomycetota</taxon>
        <taxon>Actinomycetes</taxon>
        <taxon>Bifidobacteriales</taxon>
        <taxon>Bifidobacteriaceae</taxon>
        <taxon>Bifidobacterium</taxon>
    </lineage>
</organism>
<comment type="cofactor">
    <cofactor evidence="1 5">
        <name>pyridoxal 5'-phosphate</name>
        <dbReference type="ChEBI" id="CHEBI:597326"/>
    </cofactor>
</comment>
<dbReference type="InterPro" id="IPR001917">
    <property type="entry name" value="Aminotrans_II_pyridoxalP_BS"/>
</dbReference>
<dbReference type="STRING" id="1505727.GA0061077_0851"/>
<dbReference type="AlphaFoldDB" id="A0A1C4H5B7"/>
<keyword evidence="3 7" id="KW-0808">Transferase</keyword>
<evidence type="ECO:0000313" key="8">
    <source>
        <dbReference type="Proteomes" id="UP000242610"/>
    </source>
</evidence>
<dbReference type="PANTHER" id="PTHR43643:SF3">
    <property type="entry name" value="HISTIDINOL-PHOSPHATE AMINOTRANSFERASE"/>
    <property type="match status" value="1"/>
</dbReference>
<evidence type="ECO:0000256" key="1">
    <source>
        <dbReference type="ARBA" id="ARBA00001933"/>
    </source>
</evidence>
<dbReference type="PROSITE" id="PS00599">
    <property type="entry name" value="AA_TRANSFER_CLASS_2"/>
    <property type="match status" value="1"/>
</dbReference>
<dbReference type="Gene3D" id="3.40.640.10">
    <property type="entry name" value="Type I PLP-dependent aspartate aminotransferase-like (Major domain)"/>
    <property type="match status" value="1"/>
</dbReference>
<dbReference type="Pfam" id="PF00155">
    <property type="entry name" value="Aminotran_1_2"/>
    <property type="match status" value="1"/>
</dbReference>
<keyword evidence="8" id="KW-1185">Reference proteome</keyword>
<dbReference type="InterPro" id="IPR015424">
    <property type="entry name" value="PyrdxlP-dep_Trfase"/>
</dbReference>
<evidence type="ECO:0000256" key="4">
    <source>
        <dbReference type="ARBA" id="ARBA00022898"/>
    </source>
</evidence>
<evidence type="ECO:0000259" key="6">
    <source>
        <dbReference type="Pfam" id="PF00155"/>
    </source>
</evidence>
<dbReference type="SUPFAM" id="SSF53383">
    <property type="entry name" value="PLP-dependent transferases"/>
    <property type="match status" value="1"/>
</dbReference>
<dbReference type="GO" id="GO:0008483">
    <property type="term" value="F:transaminase activity"/>
    <property type="evidence" value="ECO:0007669"/>
    <property type="project" value="UniProtKB-KW"/>
</dbReference>
<dbReference type="Proteomes" id="UP000242610">
    <property type="component" value="Unassembled WGS sequence"/>
</dbReference>
<sequence>MRRLGRERSRRLIVCRWARRAIFDNAAYNSIMAFKHRSVVDSIPAYKQGKSAPKGANRRAFKLSSNENPYPPLPSVQKAIKDHALDCINRYPDMGGWKVVERLAKDYGVDSENVVLGCGSTEVITQLVNLLAGPGDEVVYPWRSFEAYPIIVSGSGAASVQISNRLDGGHDFDAMIAAINDKTRLIIVNNPNNPTSVSVRDDEARRLMEAVPSDVIVLFDEAYVHFNTDPETSVAMRLYREYPNIVIAHTFSKAYGLAGLRIGFGIGPSEVIADMRKLSLPFGVTQSAQIAALASLEADAELQERVQALIEERDRIVTALDAQGWQFPRPYANFFWLPLGAKTADAAARFTDEGLSVRVFEGEGIRISIGEVEANTKVIETCKKVKDDGIV</sequence>
<proteinExistence type="inferred from homology"/>
<dbReference type="PANTHER" id="PTHR43643">
    <property type="entry name" value="HISTIDINOL-PHOSPHATE AMINOTRANSFERASE 2"/>
    <property type="match status" value="1"/>
</dbReference>
<dbReference type="InterPro" id="IPR050106">
    <property type="entry name" value="HistidinolP_aminotransfase"/>
</dbReference>
<gene>
    <name evidence="7" type="ORF">GA0061077_0851</name>
</gene>
<evidence type="ECO:0000256" key="3">
    <source>
        <dbReference type="ARBA" id="ARBA00022679"/>
    </source>
</evidence>
<dbReference type="InterPro" id="IPR015422">
    <property type="entry name" value="PyrdxlP-dep_Trfase_small"/>
</dbReference>
<dbReference type="GO" id="GO:0030170">
    <property type="term" value="F:pyridoxal phosphate binding"/>
    <property type="evidence" value="ECO:0007669"/>
    <property type="project" value="InterPro"/>
</dbReference>
<evidence type="ECO:0000256" key="5">
    <source>
        <dbReference type="RuleBase" id="RU003693"/>
    </source>
</evidence>
<dbReference type="EMBL" id="FMBL01000002">
    <property type="protein sequence ID" value="SCC79838.1"/>
    <property type="molecule type" value="Genomic_DNA"/>
</dbReference>
<keyword evidence="4 5" id="KW-0663">Pyridoxal phosphate</keyword>
<dbReference type="Gene3D" id="3.90.1150.10">
    <property type="entry name" value="Aspartate Aminotransferase, domain 1"/>
    <property type="match status" value="1"/>
</dbReference>
<feature type="domain" description="Aminotransferase class I/classII large" evidence="6">
    <location>
        <begin position="61"/>
        <end position="376"/>
    </location>
</feature>
<protein>
    <submittedName>
        <fullName evidence="7">Histidinol-phosphate aminotransferase</fullName>
    </submittedName>
</protein>
<dbReference type="NCBIfam" id="NF002878">
    <property type="entry name" value="PRK03321.1"/>
    <property type="match status" value="1"/>
</dbReference>
<dbReference type="InterPro" id="IPR015421">
    <property type="entry name" value="PyrdxlP-dep_Trfase_major"/>
</dbReference>
<name>A0A1C4H5B7_9BIFI</name>
<reference evidence="8" key="1">
    <citation type="submission" date="2016-08" db="EMBL/GenBank/DDBJ databases">
        <authorList>
            <person name="Varghese N."/>
            <person name="Submissions Spin"/>
        </authorList>
    </citation>
    <scope>NUCLEOTIDE SEQUENCE [LARGE SCALE GENOMIC DNA]</scope>
    <source>
        <strain evidence="8">R-52791</strain>
    </source>
</reference>
<accession>A0A1C4H5B7</accession>
<keyword evidence="2 7" id="KW-0032">Aminotransferase</keyword>
<evidence type="ECO:0000313" key="7">
    <source>
        <dbReference type="EMBL" id="SCC79838.1"/>
    </source>
</evidence>
<evidence type="ECO:0000256" key="2">
    <source>
        <dbReference type="ARBA" id="ARBA00022576"/>
    </source>
</evidence>
<dbReference type="InterPro" id="IPR024892">
    <property type="entry name" value="ArAT"/>
</dbReference>
<comment type="similarity">
    <text evidence="5">Belongs to the class-II pyridoxal-phosphate-dependent aminotransferase family.</text>
</comment>
<dbReference type="CDD" id="cd00609">
    <property type="entry name" value="AAT_like"/>
    <property type="match status" value="1"/>
</dbReference>